<name>R4UIH3_9MOLU</name>
<dbReference type="AlphaFoldDB" id="R4UIH3"/>
<reference evidence="1 2" key="1">
    <citation type="journal article" date="2013" name="Genome Biol. Evol.">
        <title>Complete genomes of two dipteran-associated spiroplasmas provided insights into the origin, dynamics, and impacts of viral invasion in spiroplasma.</title>
        <authorList>
            <person name="Ku C."/>
            <person name="Lo W.S."/>
            <person name="Chen L.L."/>
            <person name="Kuo C.H."/>
        </authorList>
    </citation>
    <scope>NUCLEOTIDE SEQUENCE [LARGE SCALE GENOMIC DNA]</scope>
    <source>
        <strain evidence="1 2">DF-1</strain>
    </source>
</reference>
<dbReference type="PATRIC" id="fig|1276227.3.peg.534"/>
<dbReference type="KEGG" id="scr:SCHRY_v1c05330"/>
<dbReference type="RefSeq" id="WP_016338936.1">
    <property type="nucleotide sequence ID" value="NC_021280.1"/>
</dbReference>
<evidence type="ECO:0000313" key="1">
    <source>
        <dbReference type="EMBL" id="AGM25111.1"/>
    </source>
</evidence>
<dbReference type="STRING" id="1276227.SCHRY_v1c05330"/>
<dbReference type="HOGENOM" id="CLU_1371480_0_0_14"/>
<organism evidence="1 2">
    <name type="scientific">Spiroplasma chrysopicola DF-1</name>
    <dbReference type="NCBI Taxonomy" id="1276227"/>
    <lineage>
        <taxon>Bacteria</taxon>
        <taxon>Bacillati</taxon>
        <taxon>Mycoplasmatota</taxon>
        <taxon>Mollicutes</taxon>
        <taxon>Entomoplasmatales</taxon>
        <taxon>Spiroplasmataceae</taxon>
        <taxon>Spiroplasma</taxon>
    </lineage>
</organism>
<dbReference type="Proteomes" id="UP000013964">
    <property type="component" value="Chromosome"/>
</dbReference>
<proteinExistence type="predicted"/>
<evidence type="ECO:0000313" key="2">
    <source>
        <dbReference type="Proteomes" id="UP000013964"/>
    </source>
</evidence>
<gene>
    <name evidence="1" type="ORF">SCHRY_v1c05330</name>
</gene>
<protein>
    <submittedName>
        <fullName evidence="1">Uncharacterized protein</fullName>
    </submittedName>
</protein>
<keyword evidence="2" id="KW-1185">Reference proteome</keyword>
<dbReference type="OrthoDB" id="389104at2"/>
<accession>R4UIH3</accession>
<sequence>MSTKQNEMEIQKLINKYFDEVITSSGIDATKRPDVALQWAKEKELWSKEQDAELQRQLLLQLEQAKLTGTNQSLIKKHLKLKDLQQIRLQELKLREEYLATLNQKQKLPRITKKDLNADVKINQDSEQLNQETMALKKKNAVDDQSYGTMFMQQIARTLMDEYEMYHQPPVVKLPKVKKVKKPRKLFTKKIVYKKGPRSKW</sequence>
<dbReference type="EMBL" id="CP005077">
    <property type="protein sequence ID" value="AGM25111.1"/>
    <property type="molecule type" value="Genomic_DNA"/>
</dbReference>